<reference evidence="8" key="1">
    <citation type="journal article" date="2019" name="Int. J. Syst. Evol. Microbiol.">
        <title>The Global Catalogue of Microorganisms (GCM) 10K type strain sequencing project: providing services to taxonomists for standard genome sequencing and annotation.</title>
        <authorList>
            <consortium name="The Broad Institute Genomics Platform"/>
            <consortium name="The Broad Institute Genome Sequencing Center for Infectious Disease"/>
            <person name="Wu L."/>
            <person name="Ma J."/>
        </authorList>
    </citation>
    <scope>NUCLEOTIDE SEQUENCE [LARGE SCALE GENOMIC DNA]</scope>
    <source>
        <strain evidence="8">CGMCC 4.7237</strain>
    </source>
</reference>
<comment type="caution">
    <text evidence="7">The sequence shown here is derived from an EMBL/GenBank/DDBJ whole genome shotgun (WGS) entry which is preliminary data.</text>
</comment>
<protein>
    <submittedName>
        <fullName evidence="7">Sigma-70 family RNA polymerase sigma factor</fullName>
    </submittedName>
</protein>
<dbReference type="PANTHER" id="PTHR43133">
    <property type="entry name" value="RNA POLYMERASE ECF-TYPE SIGMA FACTO"/>
    <property type="match status" value="1"/>
</dbReference>
<gene>
    <name evidence="7" type="ORF">ACFO3J_24970</name>
</gene>
<dbReference type="Proteomes" id="UP001595765">
    <property type="component" value="Unassembled WGS sequence"/>
</dbReference>
<dbReference type="PANTHER" id="PTHR43133:SF8">
    <property type="entry name" value="RNA POLYMERASE SIGMA FACTOR HI_1459-RELATED"/>
    <property type="match status" value="1"/>
</dbReference>
<keyword evidence="8" id="KW-1185">Reference proteome</keyword>
<dbReference type="Gene3D" id="1.10.10.10">
    <property type="entry name" value="Winged helix-like DNA-binding domain superfamily/Winged helix DNA-binding domain"/>
    <property type="match status" value="1"/>
</dbReference>
<sequence>MNDDVPDQAAAAPHSAPPVGALKALPLDFEAFYLGHQEAFHDYAEVTLGHREEAEEAVHRGFLEILGNWTELLADGNLEQQAWAIMRRLVSRQLEADGRPPALVINGPILRALHTAQALDSARDRLHLMDSSRGLYAAIAQLPTRQFDVIVLRFVLGYRTTHIAWLLGLKNERTVDYHLRRAKERLRVQLGLPAETTRKGARQ</sequence>
<evidence type="ECO:0000256" key="5">
    <source>
        <dbReference type="ARBA" id="ARBA00023163"/>
    </source>
</evidence>
<dbReference type="Pfam" id="PF08281">
    <property type="entry name" value="Sigma70_r4_2"/>
    <property type="match status" value="1"/>
</dbReference>
<evidence type="ECO:0000313" key="8">
    <source>
        <dbReference type="Proteomes" id="UP001595765"/>
    </source>
</evidence>
<dbReference type="InterPro" id="IPR013324">
    <property type="entry name" value="RNA_pol_sigma_r3/r4-like"/>
</dbReference>
<dbReference type="InterPro" id="IPR036388">
    <property type="entry name" value="WH-like_DNA-bd_sf"/>
</dbReference>
<dbReference type="SUPFAM" id="SSF88659">
    <property type="entry name" value="Sigma3 and sigma4 domains of RNA polymerase sigma factors"/>
    <property type="match status" value="1"/>
</dbReference>
<comment type="similarity">
    <text evidence="1">Belongs to the sigma-70 factor family. ECF subfamily.</text>
</comment>
<evidence type="ECO:0000256" key="2">
    <source>
        <dbReference type="ARBA" id="ARBA00023015"/>
    </source>
</evidence>
<keyword evidence="3" id="KW-0731">Sigma factor</keyword>
<evidence type="ECO:0000259" key="6">
    <source>
        <dbReference type="Pfam" id="PF08281"/>
    </source>
</evidence>
<evidence type="ECO:0000256" key="3">
    <source>
        <dbReference type="ARBA" id="ARBA00023082"/>
    </source>
</evidence>
<accession>A0ABV8HXW3</accession>
<evidence type="ECO:0000256" key="1">
    <source>
        <dbReference type="ARBA" id="ARBA00010641"/>
    </source>
</evidence>
<keyword evidence="2" id="KW-0805">Transcription regulation</keyword>
<feature type="domain" description="RNA polymerase sigma factor 70 region 4 type 2" evidence="6">
    <location>
        <begin position="135"/>
        <end position="186"/>
    </location>
</feature>
<keyword evidence="5" id="KW-0804">Transcription</keyword>
<proteinExistence type="inferred from homology"/>
<dbReference type="EMBL" id="JBHSBB010000016">
    <property type="protein sequence ID" value="MFC4034696.1"/>
    <property type="molecule type" value="Genomic_DNA"/>
</dbReference>
<dbReference type="RefSeq" id="WP_386433350.1">
    <property type="nucleotide sequence ID" value="NZ_JBHSBB010000016.1"/>
</dbReference>
<evidence type="ECO:0000313" key="7">
    <source>
        <dbReference type="EMBL" id="MFC4034696.1"/>
    </source>
</evidence>
<dbReference type="InterPro" id="IPR039425">
    <property type="entry name" value="RNA_pol_sigma-70-like"/>
</dbReference>
<evidence type="ECO:0000256" key="4">
    <source>
        <dbReference type="ARBA" id="ARBA00023125"/>
    </source>
</evidence>
<keyword evidence="4" id="KW-0238">DNA-binding</keyword>
<dbReference type="InterPro" id="IPR013249">
    <property type="entry name" value="RNA_pol_sigma70_r4_t2"/>
</dbReference>
<name>A0ABV8HXW3_9ACTN</name>
<organism evidence="7 8">
    <name type="scientific">Streptomyces polygonati</name>
    <dbReference type="NCBI Taxonomy" id="1617087"/>
    <lineage>
        <taxon>Bacteria</taxon>
        <taxon>Bacillati</taxon>
        <taxon>Actinomycetota</taxon>
        <taxon>Actinomycetes</taxon>
        <taxon>Kitasatosporales</taxon>
        <taxon>Streptomycetaceae</taxon>
        <taxon>Streptomyces</taxon>
    </lineage>
</organism>